<dbReference type="InterPro" id="IPR036259">
    <property type="entry name" value="MFS_trans_sf"/>
</dbReference>
<dbReference type="InterPro" id="IPR011701">
    <property type="entry name" value="MFS"/>
</dbReference>
<dbReference type="Gene3D" id="1.20.1250.20">
    <property type="entry name" value="MFS general substrate transporter like domains"/>
    <property type="match status" value="1"/>
</dbReference>
<evidence type="ECO:0000256" key="1">
    <source>
        <dbReference type="ARBA" id="ARBA00022692"/>
    </source>
</evidence>
<keyword evidence="7" id="KW-1185">Reference proteome</keyword>
<feature type="transmembrane region" description="Helical" evidence="4">
    <location>
        <begin position="54"/>
        <end position="75"/>
    </location>
</feature>
<dbReference type="RefSeq" id="WP_196936435.1">
    <property type="nucleotide sequence ID" value="NZ_MU158698.1"/>
</dbReference>
<gene>
    <name evidence="6" type="ORF">C4F49_11545</name>
</gene>
<protein>
    <submittedName>
        <fullName evidence="6">MFS transporter</fullName>
    </submittedName>
</protein>
<dbReference type="GO" id="GO:0022857">
    <property type="term" value="F:transmembrane transporter activity"/>
    <property type="evidence" value="ECO:0007669"/>
    <property type="project" value="InterPro"/>
</dbReference>
<evidence type="ECO:0000313" key="6">
    <source>
        <dbReference type="EMBL" id="MBE8714317.1"/>
    </source>
</evidence>
<feature type="transmembrane region" description="Helical" evidence="4">
    <location>
        <begin position="82"/>
        <end position="99"/>
    </location>
</feature>
<feature type="transmembrane region" description="Helical" evidence="4">
    <location>
        <begin position="316"/>
        <end position="338"/>
    </location>
</feature>
<feature type="domain" description="Major facilitator superfamily (MFS) profile" evidence="5">
    <location>
        <begin position="18"/>
        <end position="400"/>
    </location>
</feature>
<proteinExistence type="predicted"/>
<dbReference type="PANTHER" id="PTHR43129:SF1">
    <property type="entry name" value="FOSMIDOMYCIN RESISTANCE PROTEIN"/>
    <property type="match status" value="1"/>
</dbReference>
<keyword evidence="3 4" id="KW-0472">Membrane</keyword>
<keyword evidence="1 4" id="KW-0812">Transmembrane</keyword>
<dbReference type="CDD" id="cd17478">
    <property type="entry name" value="MFS_FsR"/>
    <property type="match status" value="1"/>
</dbReference>
<dbReference type="Proteomes" id="UP000616201">
    <property type="component" value="Unassembled WGS sequence"/>
</dbReference>
<dbReference type="PROSITE" id="PS50850">
    <property type="entry name" value="MFS"/>
    <property type="match status" value="1"/>
</dbReference>
<feature type="transmembrane region" description="Helical" evidence="4">
    <location>
        <begin position="264"/>
        <end position="283"/>
    </location>
</feature>
<dbReference type="PANTHER" id="PTHR43129">
    <property type="entry name" value="FOSMIDOMYCIN RESISTANCE PROTEIN"/>
    <property type="match status" value="1"/>
</dbReference>
<feature type="transmembrane region" description="Helical" evidence="4">
    <location>
        <begin position="345"/>
        <end position="366"/>
    </location>
</feature>
<comment type="caution">
    <text evidence="6">The sequence shown here is derived from an EMBL/GenBank/DDBJ whole genome shotgun (WGS) entry which is preliminary data.</text>
</comment>
<evidence type="ECO:0000256" key="2">
    <source>
        <dbReference type="ARBA" id="ARBA00022989"/>
    </source>
</evidence>
<keyword evidence="2 4" id="KW-1133">Transmembrane helix</keyword>
<dbReference type="AlphaFoldDB" id="A0A928V0M8"/>
<dbReference type="GO" id="GO:0005886">
    <property type="term" value="C:plasma membrane"/>
    <property type="evidence" value="ECO:0007669"/>
    <property type="project" value="TreeGrafter"/>
</dbReference>
<reference evidence="6" key="1">
    <citation type="submission" date="2018-02" db="EMBL/GenBank/DDBJ databases">
        <authorList>
            <person name="Vasarhelyi B.M."/>
            <person name="Deshmukh S."/>
            <person name="Balint B."/>
            <person name="Kukolya J."/>
        </authorList>
    </citation>
    <scope>NUCLEOTIDE SEQUENCE</scope>
    <source>
        <strain evidence="6">KB22</strain>
    </source>
</reference>
<dbReference type="Pfam" id="PF07690">
    <property type="entry name" value="MFS_1"/>
    <property type="match status" value="1"/>
</dbReference>
<sequence length="400" mass="43342">MQQSKTSIPAVNPLAMPILLAISSAHFLNDAIQSLVSAVYPILKDSFELSFFKIGVITFVFQLASSIFQPVVGYFSDKRPMPYGLAIGMLFSFMGIVLLSQAWTFELVLVSVALIGTGSSIFHPEASKITFLASGGRRSFAQSVFQVGGNLGSALGPLLAALIIAPYGQGNILWFGLIAFVAVIILFKIGNWYKPKALRIRVLKRQNVVAASEKSDLPRRTVVFGIIILLTLIFSKFVYTAGITSYYTFYLIDKFDVTVQDSQIYLFIYLFAVASGTLIGGALGDRFGRKKIIWMSILGAVPFALALPHLNLIWTIIFSGCIGFIISSAFPAIIVYATELLPGKVGTISGLFYGFAFGIAGLGSALLGQVADNTSIEYVFRLCAYLPLLGFVALLLPKAK</sequence>
<feature type="transmembrane region" description="Helical" evidence="4">
    <location>
        <begin position="378"/>
        <end position="396"/>
    </location>
</feature>
<evidence type="ECO:0000256" key="4">
    <source>
        <dbReference type="SAM" id="Phobius"/>
    </source>
</evidence>
<dbReference type="SUPFAM" id="SSF103473">
    <property type="entry name" value="MFS general substrate transporter"/>
    <property type="match status" value="1"/>
</dbReference>
<feature type="transmembrane region" description="Helical" evidence="4">
    <location>
        <begin position="172"/>
        <end position="193"/>
    </location>
</feature>
<feature type="transmembrane region" description="Helical" evidence="4">
    <location>
        <begin position="222"/>
        <end position="252"/>
    </location>
</feature>
<evidence type="ECO:0000313" key="7">
    <source>
        <dbReference type="Proteomes" id="UP000616201"/>
    </source>
</evidence>
<evidence type="ECO:0000256" key="3">
    <source>
        <dbReference type="ARBA" id="ARBA00023136"/>
    </source>
</evidence>
<feature type="transmembrane region" description="Helical" evidence="4">
    <location>
        <begin position="144"/>
        <end position="166"/>
    </location>
</feature>
<feature type="transmembrane region" description="Helical" evidence="4">
    <location>
        <begin position="105"/>
        <end position="123"/>
    </location>
</feature>
<accession>A0A928V0M8</accession>
<dbReference type="EMBL" id="PRDK01000006">
    <property type="protein sequence ID" value="MBE8714317.1"/>
    <property type="molecule type" value="Genomic_DNA"/>
</dbReference>
<dbReference type="InterPro" id="IPR020846">
    <property type="entry name" value="MFS_dom"/>
</dbReference>
<feature type="transmembrane region" description="Helical" evidence="4">
    <location>
        <begin position="292"/>
        <end position="310"/>
    </location>
</feature>
<name>A0A928V0M8_9SPHI</name>
<evidence type="ECO:0000259" key="5">
    <source>
        <dbReference type="PROSITE" id="PS50850"/>
    </source>
</evidence>
<organism evidence="6 7">
    <name type="scientific">Sphingobacterium hungaricum</name>
    <dbReference type="NCBI Taxonomy" id="2082723"/>
    <lineage>
        <taxon>Bacteria</taxon>
        <taxon>Pseudomonadati</taxon>
        <taxon>Bacteroidota</taxon>
        <taxon>Sphingobacteriia</taxon>
        <taxon>Sphingobacteriales</taxon>
        <taxon>Sphingobacteriaceae</taxon>
        <taxon>Sphingobacterium</taxon>
    </lineage>
</organism>